<dbReference type="AlphaFoldDB" id="L0JLM3"/>
<feature type="transmembrane region" description="Helical" evidence="1">
    <location>
        <begin position="76"/>
        <end position="109"/>
    </location>
</feature>
<feature type="transmembrane region" description="Helical" evidence="1">
    <location>
        <begin position="12"/>
        <end position="31"/>
    </location>
</feature>
<organism evidence="2 3">
    <name type="scientific">Natrinema pellirubrum (strain DSM 15624 / CIP 106293 / JCM 10476 / NCIMB 786 / 157)</name>
    <dbReference type="NCBI Taxonomy" id="797303"/>
    <lineage>
        <taxon>Archaea</taxon>
        <taxon>Methanobacteriati</taxon>
        <taxon>Methanobacteriota</taxon>
        <taxon>Stenosarchaea group</taxon>
        <taxon>Halobacteria</taxon>
        <taxon>Halobacteriales</taxon>
        <taxon>Natrialbaceae</taxon>
        <taxon>Natrinema</taxon>
    </lineage>
</organism>
<gene>
    <name evidence="2" type="ordered locus">Natpe_1880</name>
</gene>
<dbReference type="HOGENOM" id="CLU_2056014_0_0_2"/>
<sequence length="125" mass="13475">MSMDRPATPLSIKVICAIWILFALLNLVQLGQVLTSISLSADLLMPITLIITLSIAYVAVGVGLWKTRSWAWKGALAFVVVGIVTSLVQGVLGLPIAVLLLLVGIYLVLRREVFTDKPVPPSPQQ</sequence>
<dbReference type="Proteomes" id="UP000010843">
    <property type="component" value="Chromosome"/>
</dbReference>
<name>L0JLM3_NATP1</name>
<keyword evidence="1" id="KW-1133">Transmembrane helix</keyword>
<evidence type="ECO:0000313" key="3">
    <source>
        <dbReference type="Proteomes" id="UP000010843"/>
    </source>
</evidence>
<reference evidence="3" key="1">
    <citation type="submission" date="2012-02" db="EMBL/GenBank/DDBJ databases">
        <title>Complete sequence of chromosome of Natrinema pellirubrum DSM 15624.</title>
        <authorList>
            <person name="Lucas S."/>
            <person name="Han J."/>
            <person name="Lapidus A."/>
            <person name="Cheng J.-F."/>
            <person name="Goodwin L."/>
            <person name="Pitluck S."/>
            <person name="Peters L."/>
            <person name="Teshima H."/>
            <person name="Detter J.C."/>
            <person name="Han C."/>
            <person name="Tapia R."/>
            <person name="Land M."/>
            <person name="Hauser L."/>
            <person name="Kyrpides N."/>
            <person name="Ivanova N."/>
            <person name="Pagani I."/>
            <person name="Sproer C."/>
            <person name="Anderson I."/>
            <person name="Woyke T."/>
        </authorList>
    </citation>
    <scope>NUCLEOTIDE SEQUENCE [LARGE SCALE GENOMIC DNA]</scope>
    <source>
        <strain evidence="3">DSM 15624 / JCM 10476 / NCIMB 786</strain>
    </source>
</reference>
<feature type="transmembrane region" description="Helical" evidence="1">
    <location>
        <begin position="43"/>
        <end position="64"/>
    </location>
</feature>
<dbReference type="GeneID" id="14332621"/>
<evidence type="ECO:0000313" key="2">
    <source>
        <dbReference type="EMBL" id="AGB31743.1"/>
    </source>
</evidence>
<keyword evidence="1" id="KW-0812">Transmembrane</keyword>
<dbReference type="OrthoDB" id="350960at2157"/>
<protein>
    <submittedName>
        <fullName evidence="2">Uncharacterized protein</fullName>
    </submittedName>
</protein>
<accession>L0JLM3</accession>
<dbReference type="eggNOG" id="arCOG09345">
    <property type="taxonomic scope" value="Archaea"/>
</dbReference>
<dbReference type="RefSeq" id="WP_015298951.1">
    <property type="nucleotide sequence ID" value="NC_019962.1"/>
</dbReference>
<proteinExistence type="predicted"/>
<dbReference type="EMBL" id="CP003372">
    <property type="protein sequence ID" value="AGB31743.1"/>
    <property type="molecule type" value="Genomic_DNA"/>
</dbReference>
<evidence type="ECO:0000256" key="1">
    <source>
        <dbReference type="SAM" id="Phobius"/>
    </source>
</evidence>
<dbReference type="KEGG" id="npe:Natpe_1880"/>
<keyword evidence="1" id="KW-0472">Membrane</keyword>